<dbReference type="SMART" id="SM00487">
    <property type="entry name" value="DEXDc"/>
    <property type="match status" value="1"/>
</dbReference>
<feature type="domain" description="Helicase ATP-binding" evidence="12">
    <location>
        <begin position="321"/>
        <end position="495"/>
    </location>
</feature>
<keyword evidence="14" id="KW-1185">Reference proteome</keyword>
<keyword evidence="8 11" id="KW-0378">Hydrolase</keyword>
<dbReference type="InterPro" id="IPR004473">
    <property type="entry name" value="Restrct_endonuc_typeI_HsdR"/>
</dbReference>
<keyword evidence="9 11" id="KW-0067">ATP-binding</keyword>
<comment type="subunit">
    <text evidence="3 11">The type I restriction/modification system is composed of three polypeptides R, M and S.</text>
</comment>
<evidence type="ECO:0000256" key="5">
    <source>
        <dbReference type="ARBA" id="ARBA00022741"/>
    </source>
</evidence>
<evidence type="ECO:0000256" key="4">
    <source>
        <dbReference type="ARBA" id="ARBA00022722"/>
    </source>
</evidence>
<dbReference type="RefSeq" id="WP_143227022.1">
    <property type="nucleotide sequence ID" value="NZ_FZNP01000003.1"/>
</dbReference>
<keyword evidence="5 11" id="KW-0547">Nucleotide-binding</keyword>
<dbReference type="Gene3D" id="3.90.1570.50">
    <property type="match status" value="1"/>
</dbReference>
<dbReference type="Pfam" id="PF11867">
    <property type="entry name" value="T1RH-like_C"/>
    <property type="match status" value="1"/>
</dbReference>
<dbReference type="InterPro" id="IPR014001">
    <property type="entry name" value="Helicase_ATP-bd"/>
</dbReference>
<dbReference type="NCBIfam" id="TIGR00348">
    <property type="entry name" value="hsdR"/>
    <property type="match status" value="1"/>
</dbReference>
<dbReference type="CDD" id="cd22332">
    <property type="entry name" value="HsdR_N"/>
    <property type="match status" value="1"/>
</dbReference>
<dbReference type="Proteomes" id="UP000198420">
    <property type="component" value="Unassembled WGS sequence"/>
</dbReference>
<keyword evidence="6 11" id="KW-0680">Restriction system</keyword>
<evidence type="ECO:0000256" key="6">
    <source>
        <dbReference type="ARBA" id="ARBA00022747"/>
    </source>
</evidence>
<dbReference type="OrthoDB" id="9758243at2"/>
<dbReference type="Pfam" id="PF22679">
    <property type="entry name" value="T1R_D3-like"/>
    <property type="match status" value="1"/>
</dbReference>
<evidence type="ECO:0000256" key="3">
    <source>
        <dbReference type="ARBA" id="ARBA00011296"/>
    </source>
</evidence>
<dbReference type="PROSITE" id="PS51192">
    <property type="entry name" value="HELICASE_ATP_BIND_1"/>
    <property type="match status" value="1"/>
</dbReference>
<dbReference type="InterPro" id="IPR055180">
    <property type="entry name" value="HsdR_RecA-like_helicase_dom_2"/>
</dbReference>
<proteinExistence type="inferred from homology"/>
<dbReference type="EMBL" id="FZNP01000003">
    <property type="protein sequence ID" value="SNR52257.1"/>
    <property type="molecule type" value="Genomic_DNA"/>
</dbReference>
<dbReference type="Pfam" id="PF18766">
    <property type="entry name" value="SWI2_SNF2"/>
    <property type="match status" value="1"/>
</dbReference>
<evidence type="ECO:0000256" key="11">
    <source>
        <dbReference type="RuleBase" id="RU364115"/>
    </source>
</evidence>
<dbReference type="PANTHER" id="PTHR30195">
    <property type="entry name" value="TYPE I SITE-SPECIFIC DEOXYRIBONUCLEASE PROTEIN SUBUNIT M AND R"/>
    <property type="match status" value="1"/>
</dbReference>
<keyword evidence="10 11" id="KW-0238">DNA-binding</keyword>
<evidence type="ECO:0000256" key="2">
    <source>
        <dbReference type="ARBA" id="ARBA00008598"/>
    </source>
</evidence>
<evidence type="ECO:0000256" key="8">
    <source>
        <dbReference type="ARBA" id="ARBA00022801"/>
    </source>
</evidence>
<dbReference type="SUPFAM" id="SSF52540">
    <property type="entry name" value="P-loop containing nucleoside triphosphate hydrolases"/>
    <property type="match status" value="2"/>
</dbReference>
<dbReference type="CDD" id="cd18800">
    <property type="entry name" value="SF2_C_EcoR124I-like"/>
    <property type="match status" value="1"/>
</dbReference>
<evidence type="ECO:0000256" key="10">
    <source>
        <dbReference type="ARBA" id="ARBA00023125"/>
    </source>
</evidence>
<comment type="function">
    <text evidence="11">Subunit R is required for both nuclease and ATPase activities, but not for modification.</text>
</comment>
<comment type="similarity">
    <text evidence="2 11">Belongs to the HsdR family.</text>
</comment>
<evidence type="ECO:0000313" key="14">
    <source>
        <dbReference type="Proteomes" id="UP000198420"/>
    </source>
</evidence>
<dbReference type="InterPro" id="IPR007409">
    <property type="entry name" value="Restrct_endonuc_type1_HsdR_N"/>
</dbReference>
<dbReference type="GO" id="GO:0009035">
    <property type="term" value="F:type I site-specific deoxyribonuclease activity"/>
    <property type="evidence" value="ECO:0007669"/>
    <property type="project" value="UniProtKB-EC"/>
</dbReference>
<accession>A0A238X0B7</accession>
<evidence type="ECO:0000313" key="13">
    <source>
        <dbReference type="EMBL" id="SNR52257.1"/>
    </source>
</evidence>
<sequence length="1085" mass="121862">MSGPEYLQVEAPLLRQLRDMGWDHLAGAPPEVFAPTDPAVSGRGSFGEVLLEARLRKAIREINPGPDGDPWLDEARVSQAVAELARIGAAGLLEANEHATELLLSGVTVPGLDGWDGGRDQRVHFIDWRNWQHNDFAVVSQFRVDVPGTQGRNFIVPDEVLFVNGIPLVVVECKKPSRGDAISEAVTQIRKYAEQNSTRTPEGNRKLFHTVQLTVATCGERARLGTFTGETEHYMPWRDPYPRTDAQIASGLGCDERSVTEQNRLAAVVLNPERLLEIVHDYVTFMTLDDGRRIKAAPRYQQYRAVELALRRLLEGETKPENGEQDRRGGVIWHTQGSGKSLTMTFLVRRMRSIDELADAKVVLITDRTQLQQQLSKTLRLTGEEVQEATSVKKAKRLLGEHGPGIVAVMIQKQQDVAARKSDGELSEAAPSLGELNTDESVIVLIDEAHRSHGSRLHMNLLEALPNCARIGFTGTPIIMGKRKKTSQIFGPIIDRYLLADAEKDGAVVRIFYEGNTVKGAVRDGRDLDEVFEDMFAEQSEQERELLQRRYATKGDVLEAEELIEAKARHMLRHYVAGVLPNKFKAQIVANSREATIRYREALIKARDRLVAEAETVPSHLLDSSLDELTPRQVVLVQAHKKLALLRAMDFVPVISPGTDDDEARFAEWTDKRSQEDRIEAFKKPFPEDPGQGDKPIGFLIVKSMLLTGFDAPIEQVLYIDRSLKEAELLQAVARVNRPAEGKKCGYVVDYYGVANHLAEALKAYAAEDVDGVLYDLREEAAKLDPMRRRLRAIFTEKGVVPSGGTLEDCVLSLEEGARFDRFEAELKRFLSTIDVILPEPVVSPYLPDATLYAEIAMRARRRYRVDGGGFDPAVYGAKVRQLIDEHLRSLGIEEKLPPVSLTADDFEEKVAALSDARTRASEMEHAVRDHIEVNRGRDPRRYRMLSERLEEILRDYADNWEQQAALLADLVADLRADRPEQDDDPLSPPERALYGVLLEETARDGVVQPETDRWLCDIVAGVFELAVRMTHRRDFWRKPVDREDFRLRVAQTLAAKDVDIDLVSGLADQLVDVISHWRADIPRP</sequence>
<gene>
    <name evidence="13" type="ORF">SAMN06265355_103536</name>
</gene>
<comment type="catalytic activity">
    <reaction evidence="1 11">
        <text>Endonucleolytic cleavage of DNA to give random double-stranded fragments with terminal 5'-phosphates, ATP is simultaneously hydrolyzed.</text>
        <dbReference type="EC" id="3.1.21.3"/>
    </reaction>
</comment>
<evidence type="ECO:0000259" key="12">
    <source>
        <dbReference type="PROSITE" id="PS51192"/>
    </source>
</evidence>
<dbReference type="EC" id="3.1.21.3" evidence="11"/>
<dbReference type="InterPro" id="IPR021810">
    <property type="entry name" value="T1RH-like_C"/>
</dbReference>
<name>A0A238X0B7_9ACTN</name>
<keyword evidence="7" id="KW-0255">Endonuclease</keyword>
<dbReference type="InterPro" id="IPR040980">
    <property type="entry name" value="SWI2_SNF2"/>
</dbReference>
<evidence type="ECO:0000256" key="7">
    <source>
        <dbReference type="ARBA" id="ARBA00022759"/>
    </source>
</evidence>
<dbReference type="InterPro" id="IPR027417">
    <property type="entry name" value="P-loop_NTPase"/>
</dbReference>
<dbReference type="AlphaFoldDB" id="A0A238X0B7"/>
<dbReference type="GO" id="GO:0005524">
    <property type="term" value="F:ATP binding"/>
    <property type="evidence" value="ECO:0007669"/>
    <property type="project" value="UniProtKB-KW"/>
</dbReference>
<dbReference type="GO" id="GO:0003677">
    <property type="term" value="F:DNA binding"/>
    <property type="evidence" value="ECO:0007669"/>
    <property type="project" value="UniProtKB-KW"/>
</dbReference>
<evidence type="ECO:0000256" key="9">
    <source>
        <dbReference type="ARBA" id="ARBA00022840"/>
    </source>
</evidence>
<organism evidence="13 14">
    <name type="scientific">Actinomadura mexicana</name>
    <dbReference type="NCBI Taxonomy" id="134959"/>
    <lineage>
        <taxon>Bacteria</taxon>
        <taxon>Bacillati</taxon>
        <taxon>Actinomycetota</taxon>
        <taxon>Actinomycetes</taxon>
        <taxon>Streptosporangiales</taxon>
        <taxon>Thermomonosporaceae</taxon>
        <taxon>Actinomadura</taxon>
    </lineage>
</organism>
<dbReference type="GO" id="GO:0009307">
    <property type="term" value="P:DNA restriction-modification system"/>
    <property type="evidence" value="ECO:0007669"/>
    <property type="project" value="UniProtKB-KW"/>
</dbReference>
<dbReference type="Pfam" id="PF04313">
    <property type="entry name" value="HSDR_N"/>
    <property type="match status" value="1"/>
</dbReference>
<evidence type="ECO:0000256" key="1">
    <source>
        <dbReference type="ARBA" id="ARBA00000851"/>
    </source>
</evidence>
<protein>
    <recommendedName>
        <fullName evidence="11">Type I restriction enzyme endonuclease subunit</fullName>
        <shortName evidence="11">R protein</shortName>
        <ecNumber evidence="11">3.1.21.3</ecNumber>
    </recommendedName>
</protein>
<keyword evidence="4" id="KW-0540">Nuclease</keyword>
<reference evidence="14" key="1">
    <citation type="submission" date="2017-06" db="EMBL/GenBank/DDBJ databases">
        <authorList>
            <person name="Varghese N."/>
            <person name="Submissions S."/>
        </authorList>
    </citation>
    <scope>NUCLEOTIDE SEQUENCE [LARGE SCALE GENOMIC DNA]</scope>
    <source>
        <strain evidence="14">DSM 44485</strain>
    </source>
</reference>
<dbReference type="InterPro" id="IPR051268">
    <property type="entry name" value="Type-I_R_enzyme_R_subunit"/>
</dbReference>
<dbReference type="Gene3D" id="3.40.50.300">
    <property type="entry name" value="P-loop containing nucleotide triphosphate hydrolases"/>
    <property type="match status" value="2"/>
</dbReference>
<dbReference type="PANTHER" id="PTHR30195:SF15">
    <property type="entry name" value="TYPE I RESTRICTION ENZYME HINDI ENDONUCLEASE SUBUNIT"/>
    <property type="match status" value="1"/>
</dbReference>